<feature type="transmembrane region" description="Helical" evidence="1">
    <location>
        <begin position="65"/>
        <end position="87"/>
    </location>
</feature>
<keyword evidence="1" id="KW-0472">Membrane</keyword>
<feature type="transmembrane region" description="Helical" evidence="1">
    <location>
        <begin position="108"/>
        <end position="130"/>
    </location>
</feature>
<keyword evidence="1" id="KW-0812">Transmembrane</keyword>
<feature type="transmembrane region" description="Helical" evidence="1">
    <location>
        <begin position="37"/>
        <end position="59"/>
    </location>
</feature>
<proteinExistence type="predicted"/>
<feature type="transmembrane region" description="Helical" evidence="1">
    <location>
        <begin position="244"/>
        <end position="268"/>
    </location>
</feature>
<reference evidence="2" key="1">
    <citation type="submission" date="2020-02" db="EMBL/GenBank/DDBJ databases">
        <authorList>
            <person name="Meier V. D."/>
        </authorList>
    </citation>
    <scope>NUCLEOTIDE SEQUENCE</scope>
    <source>
        <strain evidence="2">AVDCRST_MAG06</strain>
    </source>
</reference>
<keyword evidence="1" id="KW-1133">Transmembrane helix</keyword>
<dbReference type="EMBL" id="CADCUP010000179">
    <property type="protein sequence ID" value="CAA9408385.1"/>
    <property type="molecule type" value="Genomic_DNA"/>
</dbReference>
<accession>A0A6J4P7W9</accession>
<dbReference type="AlphaFoldDB" id="A0A6J4P7W9"/>
<protein>
    <submittedName>
        <fullName evidence="2">Uncharacterized protein</fullName>
    </submittedName>
</protein>
<organism evidence="2">
    <name type="scientific">uncultured Nocardioides sp</name>
    <dbReference type="NCBI Taxonomy" id="198441"/>
    <lineage>
        <taxon>Bacteria</taxon>
        <taxon>Bacillati</taxon>
        <taxon>Actinomycetota</taxon>
        <taxon>Actinomycetes</taxon>
        <taxon>Propionibacteriales</taxon>
        <taxon>Nocardioidaceae</taxon>
        <taxon>Nocardioides</taxon>
        <taxon>environmental samples</taxon>
    </lineage>
</organism>
<feature type="transmembrane region" description="Helical" evidence="1">
    <location>
        <begin position="205"/>
        <end position="232"/>
    </location>
</feature>
<feature type="transmembrane region" description="Helical" evidence="1">
    <location>
        <begin position="161"/>
        <end position="184"/>
    </location>
</feature>
<evidence type="ECO:0000256" key="1">
    <source>
        <dbReference type="SAM" id="Phobius"/>
    </source>
</evidence>
<gene>
    <name evidence="2" type="ORF">AVDCRST_MAG06-2693</name>
</gene>
<sequence>MVELAMLLVVPLAVIGVGVAALGRRRPVAPTREWSRVVGIRVLGGSVGLVAAVAAASALDRGRGLMLAPAITGLGIVVGVALGETVVRPRRTPGPRSASLRARRVRTYVPRPLGLALAALLALHLVTLALTTATADGGDSYSCVVPGVMAGSHGPYPGSDYSVPLLGVLAVVALVAAVAARVVVRRPRGFAADEDADDALRVRSLTVIVAASGLAVAATHVGIAITAASSLAGVPCAPVWAEPVSAVLAISVPVAFLVACWCAVRLFLNDRLQVTDPTPVR</sequence>
<evidence type="ECO:0000313" key="2">
    <source>
        <dbReference type="EMBL" id="CAA9408385.1"/>
    </source>
</evidence>
<name>A0A6J4P7W9_9ACTN</name>
<feature type="transmembrane region" description="Helical" evidence="1">
    <location>
        <begin position="6"/>
        <end position="25"/>
    </location>
</feature>